<dbReference type="PANTHER" id="PTHR10587:SF137">
    <property type="entry name" value="4-DEOXY-4-FORMAMIDO-L-ARABINOSE-PHOSPHOUNDECAPRENOL DEFORMYLASE ARND-RELATED"/>
    <property type="match status" value="1"/>
</dbReference>
<dbReference type="InterPro" id="IPR011330">
    <property type="entry name" value="Glyco_hydro/deAcase_b/a-brl"/>
</dbReference>
<evidence type="ECO:0000259" key="1">
    <source>
        <dbReference type="PROSITE" id="PS51677"/>
    </source>
</evidence>
<evidence type="ECO:0000313" key="3">
    <source>
        <dbReference type="Proteomes" id="UP000260983"/>
    </source>
</evidence>
<dbReference type="Gene3D" id="3.20.20.370">
    <property type="entry name" value="Glycoside hydrolase/deacetylase"/>
    <property type="match status" value="1"/>
</dbReference>
<dbReference type="GO" id="GO:0016810">
    <property type="term" value="F:hydrolase activity, acting on carbon-nitrogen (but not peptide) bonds"/>
    <property type="evidence" value="ECO:0007669"/>
    <property type="project" value="InterPro"/>
</dbReference>
<dbReference type="InterPro" id="IPR002509">
    <property type="entry name" value="NODB_dom"/>
</dbReference>
<dbReference type="GO" id="GO:0005975">
    <property type="term" value="P:carbohydrate metabolic process"/>
    <property type="evidence" value="ECO:0007669"/>
    <property type="project" value="InterPro"/>
</dbReference>
<proteinExistence type="predicted"/>
<accession>A0A3E5AY78</accession>
<dbReference type="SUPFAM" id="SSF88713">
    <property type="entry name" value="Glycoside hydrolase/deacetylase"/>
    <property type="match status" value="1"/>
</dbReference>
<dbReference type="InterPro" id="IPR050248">
    <property type="entry name" value="Polysacc_deacetylase_ArnD"/>
</dbReference>
<comment type="caution">
    <text evidence="2">The sequence shown here is derived from an EMBL/GenBank/DDBJ whole genome shotgun (WGS) entry which is preliminary data.</text>
</comment>
<organism evidence="2 3">
    <name type="scientific">Bacteroides oleiciplenus</name>
    <dbReference type="NCBI Taxonomy" id="626931"/>
    <lineage>
        <taxon>Bacteria</taxon>
        <taxon>Pseudomonadati</taxon>
        <taxon>Bacteroidota</taxon>
        <taxon>Bacteroidia</taxon>
        <taxon>Bacteroidales</taxon>
        <taxon>Bacteroidaceae</taxon>
        <taxon>Bacteroides</taxon>
    </lineage>
</organism>
<evidence type="ECO:0000313" key="2">
    <source>
        <dbReference type="EMBL" id="RGN30278.1"/>
    </source>
</evidence>
<gene>
    <name evidence="2" type="ORF">DXB65_23115</name>
</gene>
<dbReference type="PROSITE" id="PS51677">
    <property type="entry name" value="NODB"/>
    <property type="match status" value="1"/>
</dbReference>
<dbReference type="CDD" id="cd10917">
    <property type="entry name" value="CE4_NodB_like_6s_7s"/>
    <property type="match status" value="1"/>
</dbReference>
<dbReference type="AlphaFoldDB" id="A0A3E5AY78"/>
<name>A0A3E5AY78_9BACE</name>
<sequence length="222" mass="25465">MIIEGLIILIVIFLVYASCSIRSNIYLKVFCKKQTEEKIVAITFDDGPDPIQTPKVLQVLKEQQIPACFFCIGRKVKGNESLIRQIINDGHMIGNHSFTHTNHFPLYSLSRMKKDLQACQSALEQVTSQKIKLFRPPFGVTNPTIAKVVRILGYTPIGWNIRTFDTQHPSKEKVLRRIQNRLRPGSIILLHDRMPNSDLLLKEILNLIKEQGYTVVRLDKML</sequence>
<dbReference type="PANTHER" id="PTHR10587">
    <property type="entry name" value="GLYCOSYL TRANSFERASE-RELATED"/>
    <property type="match status" value="1"/>
</dbReference>
<feature type="domain" description="NodB homology" evidence="1">
    <location>
        <begin position="38"/>
        <end position="216"/>
    </location>
</feature>
<dbReference type="RefSeq" id="WP_009131793.1">
    <property type="nucleotide sequence ID" value="NZ_CABKRN010000005.1"/>
</dbReference>
<dbReference type="Proteomes" id="UP000260983">
    <property type="component" value="Unassembled WGS sequence"/>
</dbReference>
<reference evidence="2 3" key="1">
    <citation type="submission" date="2018-08" db="EMBL/GenBank/DDBJ databases">
        <title>A genome reference for cultivated species of the human gut microbiota.</title>
        <authorList>
            <person name="Zou Y."/>
            <person name="Xue W."/>
            <person name="Luo G."/>
        </authorList>
    </citation>
    <scope>NUCLEOTIDE SEQUENCE [LARGE SCALE GENOMIC DNA]</scope>
    <source>
        <strain evidence="2 3">OM05-15BH</strain>
    </source>
</reference>
<dbReference type="Pfam" id="PF01522">
    <property type="entry name" value="Polysacc_deac_1"/>
    <property type="match status" value="1"/>
</dbReference>
<dbReference type="EMBL" id="QSUL01000028">
    <property type="protein sequence ID" value="RGN30278.1"/>
    <property type="molecule type" value="Genomic_DNA"/>
</dbReference>
<protein>
    <submittedName>
        <fullName evidence="2">Polysaccharide deacetylase family protein</fullName>
    </submittedName>
</protein>